<feature type="domain" description="Cyclic nucleotide-binding" evidence="1">
    <location>
        <begin position="23"/>
        <end position="126"/>
    </location>
</feature>
<evidence type="ECO:0000313" key="3">
    <source>
        <dbReference type="Proteomes" id="UP000636004"/>
    </source>
</evidence>
<dbReference type="CDD" id="cd00038">
    <property type="entry name" value="CAP_ED"/>
    <property type="match status" value="1"/>
</dbReference>
<reference evidence="2" key="1">
    <citation type="journal article" date="2014" name="Int. J. Syst. Evol. Microbiol.">
        <title>Complete genome sequence of Corynebacterium casei LMG S-19264T (=DSM 44701T), isolated from a smear-ripened cheese.</title>
        <authorList>
            <consortium name="US DOE Joint Genome Institute (JGI-PGF)"/>
            <person name="Walter F."/>
            <person name="Albersmeier A."/>
            <person name="Kalinowski J."/>
            <person name="Ruckert C."/>
        </authorList>
    </citation>
    <scope>NUCLEOTIDE SEQUENCE</scope>
    <source>
        <strain evidence="2">KCTC 12710</strain>
    </source>
</reference>
<gene>
    <name evidence="2" type="ORF">GCM10007028_02180</name>
</gene>
<dbReference type="SMART" id="SM00100">
    <property type="entry name" value="cNMP"/>
    <property type="match status" value="1"/>
</dbReference>
<dbReference type="InterPro" id="IPR000595">
    <property type="entry name" value="cNMP-bd_dom"/>
</dbReference>
<keyword evidence="3" id="KW-1185">Reference proteome</keyword>
<evidence type="ECO:0000259" key="1">
    <source>
        <dbReference type="PROSITE" id="PS50042"/>
    </source>
</evidence>
<protein>
    <recommendedName>
        <fullName evidence="1">Cyclic nucleotide-binding domain-containing protein</fullName>
    </recommendedName>
</protein>
<dbReference type="Gene3D" id="2.60.120.10">
    <property type="entry name" value="Jelly Rolls"/>
    <property type="match status" value="1"/>
</dbReference>
<comment type="caution">
    <text evidence="2">The sequence shown here is derived from an EMBL/GenBank/DDBJ whole genome shotgun (WGS) entry which is preliminary data.</text>
</comment>
<dbReference type="InterPro" id="IPR018490">
    <property type="entry name" value="cNMP-bd_dom_sf"/>
</dbReference>
<name>A0A918QS07_9FLAO</name>
<reference evidence="2" key="2">
    <citation type="submission" date="2020-09" db="EMBL/GenBank/DDBJ databases">
        <authorList>
            <person name="Sun Q."/>
            <person name="Kim S."/>
        </authorList>
    </citation>
    <scope>NUCLEOTIDE SEQUENCE</scope>
    <source>
        <strain evidence="2">KCTC 12710</strain>
    </source>
</reference>
<organism evidence="2 3">
    <name type="scientific">Algibacter mikhailovii</name>
    <dbReference type="NCBI Taxonomy" id="425498"/>
    <lineage>
        <taxon>Bacteria</taxon>
        <taxon>Pseudomonadati</taxon>
        <taxon>Bacteroidota</taxon>
        <taxon>Flavobacteriia</taxon>
        <taxon>Flavobacteriales</taxon>
        <taxon>Flavobacteriaceae</taxon>
        <taxon>Algibacter</taxon>
    </lineage>
</organism>
<dbReference type="InterPro" id="IPR014710">
    <property type="entry name" value="RmlC-like_jellyroll"/>
</dbReference>
<dbReference type="PROSITE" id="PS50042">
    <property type="entry name" value="CNMP_BINDING_3"/>
    <property type="match status" value="1"/>
</dbReference>
<dbReference type="Proteomes" id="UP000636004">
    <property type="component" value="Unassembled WGS sequence"/>
</dbReference>
<dbReference type="EMBL" id="BMWZ01000001">
    <property type="protein sequence ID" value="GGZ68811.1"/>
    <property type="molecule type" value="Genomic_DNA"/>
</dbReference>
<dbReference type="AlphaFoldDB" id="A0A918QS07"/>
<dbReference type="Pfam" id="PF00027">
    <property type="entry name" value="cNMP_binding"/>
    <property type="match status" value="1"/>
</dbReference>
<proteinExistence type="predicted"/>
<sequence length="209" mass="24317">MLRFNDNAVNISPMNQNLVFLKSFLDISEETFTKLSNISKFRKLDTGAIIGQPNEVPTKIYMLISGVMRAYLGSETGKEHNKNFFMPFSFVGAFTGLIEKKPSKLVYEALTNCKVYEIDFQSFMDLCENDIHVSNLYNRVLEHVFIKYEERQLELISMNATERYLNLTKKIPKIEKLIPQYQIASYLSITPVQLSRIRKKIKTDKEYES</sequence>
<accession>A0A918QS07</accession>
<evidence type="ECO:0000313" key="2">
    <source>
        <dbReference type="EMBL" id="GGZ68811.1"/>
    </source>
</evidence>
<dbReference type="SUPFAM" id="SSF51206">
    <property type="entry name" value="cAMP-binding domain-like"/>
    <property type="match status" value="1"/>
</dbReference>